<evidence type="ECO:0000256" key="2">
    <source>
        <dbReference type="ARBA" id="ARBA00010596"/>
    </source>
</evidence>
<feature type="transmembrane region" description="Helical" evidence="6">
    <location>
        <begin position="209"/>
        <end position="229"/>
    </location>
</feature>
<comment type="subcellular location">
    <subcellularLocation>
        <location evidence="6">Golgi apparatus membrane</location>
        <topology evidence="6">Multi-pass membrane protein</topology>
    </subcellularLocation>
    <subcellularLocation>
        <location evidence="1">Membrane</location>
        <topology evidence="1">Multi-pass membrane protein</topology>
    </subcellularLocation>
</comment>
<evidence type="ECO:0000256" key="6">
    <source>
        <dbReference type="RuleBase" id="RU361264"/>
    </source>
</evidence>
<keyword evidence="4 6" id="KW-1133">Transmembrane helix</keyword>
<evidence type="ECO:0000256" key="1">
    <source>
        <dbReference type="ARBA" id="ARBA00004141"/>
    </source>
</evidence>
<evidence type="ECO:0000256" key="7">
    <source>
        <dbReference type="SAM" id="MobiDB-lite"/>
    </source>
</evidence>
<dbReference type="PANTHER" id="PTHR12822">
    <property type="entry name" value="PROTEIN YIPF"/>
    <property type="match status" value="1"/>
</dbReference>
<dbReference type="GO" id="GO:0000139">
    <property type="term" value="C:Golgi membrane"/>
    <property type="evidence" value="ECO:0007669"/>
    <property type="project" value="UniProtKB-SubCell"/>
</dbReference>
<evidence type="ECO:0000256" key="4">
    <source>
        <dbReference type="ARBA" id="ARBA00022989"/>
    </source>
</evidence>
<dbReference type="GO" id="GO:0031267">
    <property type="term" value="F:small GTPase binding"/>
    <property type="evidence" value="ECO:0007669"/>
    <property type="project" value="InterPro"/>
</dbReference>
<dbReference type="InterPro" id="IPR006977">
    <property type="entry name" value="Yip1_dom"/>
</dbReference>
<reference evidence="9" key="1">
    <citation type="submission" date="2017-04" db="EMBL/GenBank/DDBJ databases">
        <title>Population genomics of picophytoplankton unveils novel chromosome hypervariability.</title>
        <authorList>
            <consortium name="DOE Joint Genome Institute"/>
            <person name="Blanc-Mathieu R."/>
            <person name="Krasovec M."/>
            <person name="Hebrard M."/>
            <person name="Yau S."/>
            <person name="Desgranges E."/>
            <person name="Martin J."/>
            <person name="Schackwitz W."/>
            <person name="Kuo A."/>
            <person name="Salin G."/>
            <person name="Donnadieu C."/>
            <person name="Desdevises Y."/>
            <person name="Sanchez-Ferandin S."/>
            <person name="Moreau H."/>
            <person name="Rivals E."/>
            <person name="Grigoriev I.V."/>
            <person name="Grimsley N."/>
            <person name="Eyre-Walker A."/>
            <person name="Piganeau G."/>
        </authorList>
    </citation>
    <scope>NUCLEOTIDE SEQUENCE [LARGE SCALE GENOMIC DNA]</scope>
    <source>
        <strain evidence="9">RCC 1115</strain>
    </source>
</reference>
<feature type="transmembrane region" description="Helical" evidence="6">
    <location>
        <begin position="174"/>
        <end position="197"/>
    </location>
</feature>
<feature type="transmembrane region" description="Helical" evidence="6">
    <location>
        <begin position="134"/>
        <end position="154"/>
    </location>
</feature>
<dbReference type="AlphaFoldDB" id="A0A1Y5IDE6"/>
<keyword evidence="3 6" id="KW-0812">Transmembrane</keyword>
<name>A0A1Y5IDE6_OSTTA</name>
<protein>
    <recommendedName>
        <fullName evidence="6">Protein YIP</fullName>
    </recommendedName>
</protein>
<evidence type="ECO:0000256" key="5">
    <source>
        <dbReference type="ARBA" id="ARBA00023136"/>
    </source>
</evidence>
<dbReference type="GO" id="GO:0016192">
    <property type="term" value="P:vesicle-mediated transport"/>
    <property type="evidence" value="ECO:0007669"/>
    <property type="project" value="InterPro"/>
</dbReference>
<evidence type="ECO:0000313" key="9">
    <source>
        <dbReference type="EMBL" id="OUS46093.1"/>
    </source>
</evidence>
<dbReference type="PANTHER" id="PTHR12822:SF2">
    <property type="entry name" value="PROTEIN YIPF"/>
    <property type="match status" value="1"/>
</dbReference>
<sequence>MDDASNPFLDVDGSDDAGFGPEGAFAGLSAMVDTREGTSERSGPTDGVDGGRARGVFGGAASANAPKSLRNESERGASAAAAPQRRRGWIFSLSYYQQFFDVDTEDVVKRASSVFTSPHRGDFLDQVVNGNPDLYAPIWGCATLVFLTALGSAWAKYNSHGKRGWDFDAKTVSLSAALIYGYVFVFSLFVYLMLSCYARVENLRVSDVWCLYGYSVLAFIPVCVLATVPLELFRWIFFAICAAVSTLFLTSNVRKRTMAGERGGNAFAMSFVTFIGASHFVFAVVLKLFFFQYYIGH</sequence>
<feature type="transmembrane region" description="Helical" evidence="6">
    <location>
        <begin position="235"/>
        <end position="254"/>
    </location>
</feature>
<dbReference type="InterPro" id="IPR039765">
    <property type="entry name" value="Yip5/YIPF1/YIPF2"/>
</dbReference>
<gene>
    <name evidence="9" type="ORF">BE221DRAFT_206215</name>
</gene>
<feature type="region of interest" description="Disordered" evidence="7">
    <location>
        <begin position="1"/>
        <end position="80"/>
    </location>
</feature>
<proteinExistence type="inferred from homology"/>
<dbReference type="Proteomes" id="UP000195557">
    <property type="component" value="Unassembled WGS sequence"/>
</dbReference>
<dbReference type="eggNOG" id="KOG3114">
    <property type="taxonomic scope" value="Eukaryota"/>
</dbReference>
<keyword evidence="5 6" id="KW-0472">Membrane</keyword>
<evidence type="ECO:0000259" key="8">
    <source>
        <dbReference type="Pfam" id="PF04893"/>
    </source>
</evidence>
<accession>A0A1Y5IDE6</accession>
<feature type="transmembrane region" description="Helical" evidence="6">
    <location>
        <begin position="266"/>
        <end position="295"/>
    </location>
</feature>
<feature type="domain" description="Yip1" evidence="8">
    <location>
        <begin position="114"/>
        <end position="273"/>
    </location>
</feature>
<evidence type="ECO:0000256" key="3">
    <source>
        <dbReference type="ARBA" id="ARBA00022692"/>
    </source>
</evidence>
<dbReference type="EMBL" id="KZ155785">
    <property type="protein sequence ID" value="OUS46093.1"/>
    <property type="molecule type" value="Genomic_DNA"/>
</dbReference>
<dbReference type="Pfam" id="PF04893">
    <property type="entry name" value="Yip1"/>
    <property type="match status" value="1"/>
</dbReference>
<organism evidence="9">
    <name type="scientific">Ostreococcus tauri</name>
    <name type="common">Marine green alga</name>
    <dbReference type="NCBI Taxonomy" id="70448"/>
    <lineage>
        <taxon>Eukaryota</taxon>
        <taxon>Viridiplantae</taxon>
        <taxon>Chlorophyta</taxon>
        <taxon>Mamiellophyceae</taxon>
        <taxon>Mamiellales</taxon>
        <taxon>Bathycoccaceae</taxon>
        <taxon>Ostreococcus</taxon>
    </lineage>
</organism>
<comment type="similarity">
    <text evidence="2 6">Belongs to the YIP1 family.</text>
</comment>